<accession>A0ABD3UCG1</accession>
<keyword evidence="1" id="KW-0732">Signal</keyword>
<dbReference type="AlphaFoldDB" id="A0ABD3UCG1"/>
<feature type="signal peptide" evidence="1">
    <location>
        <begin position="1"/>
        <end position="16"/>
    </location>
</feature>
<comment type="caution">
    <text evidence="2">The sequence shown here is derived from an EMBL/GenBank/DDBJ whole genome shotgun (WGS) entry which is preliminary data.</text>
</comment>
<gene>
    <name evidence="2" type="ORF">ACJMK2_017468</name>
</gene>
<keyword evidence="3" id="KW-1185">Reference proteome</keyword>
<sequence length="214" mass="23223">MLLLWILAGVLAGTKGQVCSNSTVYNDCGQKLSNNISSVQNQYALTLEALNYICGNGSDTVTCFLKGLRDCPNSNLIFQSEFALQQWNLALIEQLLASGCQTPESKVFMSNYACLKTNIESTNYNTCLSLAIAANPLGVNSLISCGLQTQGKSCINTHIGTGCNNQTALDFFLKWYYIKGNFASACSAGNELESLKMLGTFPLVVTIYIFLLVM</sequence>
<evidence type="ECO:0000313" key="2">
    <source>
        <dbReference type="EMBL" id="KAL3846481.1"/>
    </source>
</evidence>
<dbReference type="Proteomes" id="UP001634394">
    <property type="component" value="Unassembled WGS sequence"/>
</dbReference>
<name>A0ABD3UCG1_SINWO</name>
<organism evidence="2 3">
    <name type="scientific">Sinanodonta woodiana</name>
    <name type="common">Chinese pond mussel</name>
    <name type="synonym">Anodonta woodiana</name>
    <dbReference type="NCBI Taxonomy" id="1069815"/>
    <lineage>
        <taxon>Eukaryota</taxon>
        <taxon>Metazoa</taxon>
        <taxon>Spiralia</taxon>
        <taxon>Lophotrochozoa</taxon>
        <taxon>Mollusca</taxon>
        <taxon>Bivalvia</taxon>
        <taxon>Autobranchia</taxon>
        <taxon>Heteroconchia</taxon>
        <taxon>Palaeoheterodonta</taxon>
        <taxon>Unionida</taxon>
        <taxon>Unionoidea</taxon>
        <taxon>Unionidae</taxon>
        <taxon>Unioninae</taxon>
        <taxon>Sinanodonta</taxon>
    </lineage>
</organism>
<proteinExistence type="predicted"/>
<feature type="chain" id="PRO_5044758106" evidence="1">
    <location>
        <begin position="17"/>
        <end position="214"/>
    </location>
</feature>
<reference evidence="2 3" key="1">
    <citation type="submission" date="2024-11" db="EMBL/GenBank/DDBJ databases">
        <title>Chromosome-level genome assembly of the freshwater bivalve Anodonta woodiana.</title>
        <authorList>
            <person name="Chen X."/>
        </authorList>
    </citation>
    <scope>NUCLEOTIDE SEQUENCE [LARGE SCALE GENOMIC DNA]</scope>
    <source>
        <strain evidence="2">MN2024</strain>
        <tissue evidence="2">Gills</tissue>
    </source>
</reference>
<evidence type="ECO:0000313" key="3">
    <source>
        <dbReference type="Proteomes" id="UP001634394"/>
    </source>
</evidence>
<dbReference type="EMBL" id="JBJQND010000016">
    <property type="protein sequence ID" value="KAL3846481.1"/>
    <property type="molecule type" value="Genomic_DNA"/>
</dbReference>
<evidence type="ECO:0000256" key="1">
    <source>
        <dbReference type="SAM" id="SignalP"/>
    </source>
</evidence>
<protein>
    <submittedName>
        <fullName evidence="2">Uncharacterized protein</fullName>
    </submittedName>
</protein>